<evidence type="ECO:0000256" key="7">
    <source>
        <dbReference type="ARBA" id="ARBA00023136"/>
    </source>
</evidence>
<dbReference type="InterPro" id="IPR014341">
    <property type="entry name" value="Ectoine_EhuD"/>
</dbReference>
<dbReference type="NCBIfam" id="TIGR01726">
    <property type="entry name" value="HEQRo_perm_3TM"/>
    <property type="match status" value="1"/>
</dbReference>
<dbReference type="NCBIfam" id="TIGR03003">
    <property type="entry name" value="ectoine_ehuD"/>
    <property type="match status" value="1"/>
</dbReference>
<protein>
    <submittedName>
        <fullName evidence="10">Ectoine/hydroxyectoine ABC transporter permease subunit EhuD</fullName>
    </submittedName>
</protein>
<dbReference type="InterPro" id="IPR000515">
    <property type="entry name" value="MetI-like"/>
</dbReference>
<evidence type="ECO:0000313" key="10">
    <source>
        <dbReference type="EMBL" id="UOQ91678.1"/>
    </source>
</evidence>
<dbReference type="PANTHER" id="PTHR30614">
    <property type="entry name" value="MEMBRANE COMPONENT OF AMINO ACID ABC TRANSPORTER"/>
    <property type="match status" value="1"/>
</dbReference>
<proteinExistence type="inferred from homology"/>
<evidence type="ECO:0000256" key="1">
    <source>
        <dbReference type="ARBA" id="ARBA00004651"/>
    </source>
</evidence>
<dbReference type="RefSeq" id="WP_244751289.1">
    <property type="nucleotide sequence ID" value="NZ_CP095074.1"/>
</dbReference>
<evidence type="ECO:0000256" key="5">
    <source>
        <dbReference type="ARBA" id="ARBA00022970"/>
    </source>
</evidence>
<evidence type="ECO:0000256" key="6">
    <source>
        <dbReference type="ARBA" id="ARBA00022989"/>
    </source>
</evidence>
<dbReference type="SUPFAM" id="SSF161098">
    <property type="entry name" value="MetI-like"/>
    <property type="match status" value="1"/>
</dbReference>
<keyword evidence="3" id="KW-1003">Cell membrane</keyword>
<feature type="domain" description="ABC transmembrane type-1" evidence="9">
    <location>
        <begin position="19"/>
        <end position="210"/>
    </location>
</feature>
<dbReference type="Gene3D" id="1.10.3720.10">
    <property type="entry name" value="MetI-like"/>
    <property type="match status" value="1"/>
</dbReference>
<comment type="similarity">
    <text evidence="8">Belongs to the binding-protein-dependent transport system permease family.</text>
</comment>
<dbReference type="InterPro" id="IPR035906">
    <property type="entry name" value="MetI-like_sf"/>
</dbReference>
<dbReference type="Pfam" id="PF00528">
    <property type="entry name" value="BPD_transp_1"/>
    <property type="match status" value="1"/>
</dbReference>
<dbReference type="CDD" id="cd06261">
    <property type="entry name" value="TM_PBP2"/>
    <property type="match status" value="1"/>
</dbReference>
<feature type="transmembrane region" description="Helical" evidence="8">
    <location>
        <begin position="194"/>
        <end position="213"/>
    </location>
</feature>
<feature type="transmembrane region" description="Helical" evidence="8">
    <location>
        <begin position="54"/>
        <end position="75"/>
    </location>
</feature>
<keyword evidence="7 8" id="KW-0472">Membrane</keyword>
<name>A0ABY4GU50_9BACI</name>
<feature type="transmembrane region" description="Helical" evidence="8">
    <location>
        <begin position="20"/>
        <end position="42"/>
    </location>
</feature>
<keyword evidence="5" id="KW-0029">Amino-acid transport</keyword>
<keyword evidence="2 8" id="KW-0813">Transport</keyword>
<accession>A0ABY4GU50</accession>
<dbReference type="PANTHER" id="PTHR30614:SF0">
    <property type="entry name" value="L-CYSTINE TRANSPORT SYSTEM PERMEASE PROTEIN TCYL"/>
    <property type="match status" value="1"/>
</dbReference>
<evidence type="ECO:0000256" key="2">
    <source>
        <dbReference type="ARBA" id="ARBA00022448"/>
    </source>
</evidence>
<evidence type="ECO:0000256" key="8">
    <source>
        <dbReference type="RuleBase" id="RU363032"/>
    </source>
</evidence>
<keyword evidence="4 8" id="KW-0812">Transmembrane</keyword>
<keyword evidence="6 8" id="KW-1133">Transmembrane helix</keyword>
<evidence type="ECO:0000256" key="4">
    <source>
        <dbReference type="ARBA" id="ARBA00022692"/>
    </source>
</evidence>
<feature type="transmembrane region" description="Helical" evidence="8">
    <location>
        <begin position="81"/>
        <end position="102"/>
    </location>
</feature>
<organism evidence="10 11">
    <name type="scientific">Halobacillus shinanisalinarum</name>
    <dbReference type="NCBI Taxonomy" id="2932258"/>
    <lineage>
        <taxon>Bacteria</taxon>
        <taxon>Bacillati</taxon>
        <taxon>Bacillota</taxon>
        <taxon>Bacilli</taxon>
        <taxon>Bacillales</taxon>
        <taxon>Bacillaceae</taxon>
        <taxon>Halobacillus</taxon>
    </lineage>
</organism>
<dbReference type="PROSITE" id="PS50928">
    <property type="entry name" value="ABC_TM1"/>
    <property type="match status" value="1"/>
</dbReference>
<dbReference type="Proteomes" id="UP000831880">
    <property type="component" value="Chromosome"/>
</dbReference>
<dbReference type="EMBL" id="CP095074">
    <property type="protein sequence ID" value="UOQ91678.1"/>
    <property type="molecule type" value="Genomic_DNA"/>
</dbReference>
<keyword evidence="11" id="KW-1185">Reference proteome</keyword>
<evidence type="ECO:0000313" key="11">
    <source>
        <dbReference type="Proteomes" id="UP000831880"/>
    </source>
</evidence>
<evidence type="ECO:0000259" key="9">
    <source>
        <dbReference type="PROSITE" id="PS50928"/>
    </source>
</evidence>
<sequence>MTWDWSTVVDVFPHIFEAMWTTLGLTIVCFTVALIVGGIWTFLKRVKFKPFNWLISFIIEFIRSTPPLVQLYFLFFAWPLIPYVGVTLEPFTVAVFGLGIHFSTYISEIYRSGIEGVPKGQIEAATALNYTTFQKWTKVILPQAIPPVIPMLGNYLIIMFKEIPLTIVVGVAGMLTAAEVYGVNNFEYLEPYTLVAFFFLAMSYPSALFVQWLERKLNKRHESDNKKSTKKGVTTS</sequence>
<evidence type="ECO:0000256" key="3">
    <source>
        <dbReference type="ARBA" id="ARBA00022475"/>
    </source>
</evidence>
<reference evidence="10 11" key="1">
    <citation type="submission" date="2022-04" db="EMBL/GenBank/DDBJ databases">
        <title>Halobacillus sp. isolated from saltern.</title>
        <authorList>
            <person name="Won M."/>
            <person name="Lee C.-M."/>
            <person name="Woen H.-Y."/>
            <person name="Kwon S.-W."/>
        </authorList>
    </citation>
    <scope>NUCLEOTIDE SEQUENCE [LARGE SCALE GENOMIC DNA]</scope>
    <source>
        <strain evidence="10 11">SSTM10-2</strain>
    </source>
</reference>
<comment type="subcellular location">
    <subcellularLocation>
        <location evidence="1 8">Cell membrane</location>
        <topology evidence="1 8">Multi-pass membrane protein</topology>
    </subcellularLocation>
</comment>
<feature type="transmembrane region" description="Helical" evidence="8">
    <location>
        <begin position="163"/>
        <end position="182"/>
    </location>
</feature>
<gene>
    <name evidence="10" type="primary">ehuD</name>
    <name evidence="10" type="ORF">MUO14_14100</name>
</gene>
<dbReference type="InterPro" id="IPR043429">
    <property type="entry name" value="ArtM/GltK/GlnP/TcyL/YhdX-like"/>
</dbReference>
<dbReference type="InterPro" id="IPR010065">
    <property type="entry name" value="AA_ABC_transptr_permease_3TM"/>
</dbReference>